<dbReference type="RefSeq" id="WP_184034047.1">
    <property type="nucleotide sequence ID" value="NZ_JACHHY010000001.1"/>
</dbReference>
<dbReference type="EMBL" id="JACHHY010000001">
    <property type="protein sequence ID" value="MBB5016990.1"/>
    <property type="molecule type" value="Genomic_DNA"/>
</dbReference>
<dbReference type="GO" id="GO:0006865">
    <property type="term" value="P:amino acid transport"/>
    <property type="evidence" value="ECO:0007669"/>
    <property type="project" value="TreeGrafter"/>
</dbReference>
<dbReference type="PROSITE" id="PS01039">
    <property type="entry name" value="SBP_BACTERIAL_3"/>
    <property type="match status" value="1"/>
</dbReference>
<feature type="domain" description="Solute-binding protein family 3/N-terminal" evidence="6">
    <location>
        <begin position="32"/>
        <end position="253"/>
    </location>
</feature>
<dbReference type="InterPro" id="IPR051455">
    <property type="entry name" value="Bact_solute-bind_prot3"/>
</dbReference>
<evidence type="ECO:0000313" key="7">
    <source>
        <dbReference type="EMBL" id="MBB5016990.1"/>
    </source>
</evidence>
<dbReference type="Proteomes" id="UP000575898">
    <property type="component" value="Unassembled WGS sequence"/>
</dbReference>
<keyword evidence="3 5" id="KW-0732">Signal</keyword>
<keyword evidence="8" id="KW-1185">Reference proteome</keyword>
<dbReference type="InterPro" id="IPR001638">
    <property type="entry name" value="Solute-binding_3/MltF_N"/>
</dbReference>
<dbReference type="SUPFAM" id="SSF53850">
    <property type="entry name" value="Periplasmic binding protein-like II"/>
    <property type="match status" value="1"/>
</dbReference>
<evidence type="ECO:0000256" key="5">
    <source>
        <dbReference type="SAM" id="SignalP"/>
    </source>
</evidence>
<evidence type="ECO:0000259" key="6">
    <source>
        <dbReference type="SMART" id="SM00062"/>
    </source>
</evidence>
<comment type="caution">
    <text evidence="7">The sequence shown here is derived from an EMBL/GenBank/DDBJ whole genome shotgun (WGS) entry which is preliminary data.</text>
</comment>
<dbReference type="GO" id="GO:0030288">
    <property type="term" value="C:outer membrane-bounded periplasmic space"/>
    <property type="evidence" value="ECO:0007669"/>
    <property type="project" value="TreeGrafter"/>
</dbReference>
<evidence type="ECO:0000256" key="2">
    <source>
        <dbReference type="ARBA" id="ARBA00022448"/>
    </source>
</evidence>
<organism evidence="7 8">
    <name type="scientific">Chitinivorax tropicus</name>
    <dbReference type="NCBI Taxonomy" id="714531"/>
    <lineage>
        <taxon>Bacteria</taxon>
        <taxon>Pseudomonadati</taxon>
        <taxon>Pseudomonadota</taxon>
        <taxon>Betaproteobacteria</taxon>
        <taxon>Chitinivorax</taxon>
    </lineage>
</organism>
<dbReference type="PANTHER" id="PTHR30085:SF6">
    <property type="entry name" value="ABC TRANSPORTER GLUTAMINE-BINDING PROTEIN GLNH"/>
    <property type="match status" value="1"/>
</dbReference>
<evidence type="ECO:0000256" key="3">
    <source>
        <dbReference type="ARBA" id="ARBA00022729"/>
    </source>
</evidence>
<feature type="signal peptide" evidence="5">
    <location>
        <begin position="1"/>
        <end position="20"/>
    </location>
</feature>
<dbReference type="SMART" id="SM00062">
    <property type="entry name" value="PBPb"/>
    <property type="match status" value="1"/>
</dbReference>
<dbReference type="Pfam" id="PF00497">
    <property type="entry name" value="SBP_bac_3"/>
    <property type="match status" value="1"/>
</dbReference>
<dbReference type="PANTHER" id="PTHR30085">
    <property type="entry name" value="AMINO ACID ABC TRANSPORTER PERMEASE"/>
    <property type="match status" value="1"/>
</dbReference>
<reference evidence="7 8" key="1">
    <citation type="submission" date="2020-08" db="EMBL/GenBank/DDBJ databases">
        <title>Genomic Encyclopedia of Type Strains, Phase IV (KMG-IV): sequencing the most valuable type-strain genomes for metagenomic binning, comparative biology and taxonomic classification.</title>
        <authorList>
            <person name="Goeker M."/>
        </authorList>
    </citation>
    <scope>NUCLEOTIDE SEQUENCE [LARGE SCALE GENOMIC DNA]</scope>
    <source>
        <strain evidence="7 8">DSM 27165</strain>
    </source>
</reference>
<dbReference type="InterPro" id="IPR018313">
    <property type="entry name" value="SBP_3_CS"/>
</dbReference>
<gene>
    <name evidence="7" type="ORF">HNQ59_000252</name>
</gene>
<feature type="chain" id="PRO_5032336015" evidence="5">
    <location>
        <begin position="21"/>
        <end position="266"/>
    </location>
</feature>
<accession>A0A840MF20</accession>
<evidence type="ECO:0000256" key="1">
    <source>
        <dbReference type="ARBA" id="ARBA00010333"/>
    </source>
</evidence>
<proteinExistence type="inferred from homology"/>
<dbReference type="AlphaFoldDB" id="A0A840MF20"/>
<dbReference type="Gene3D" id="3.40.190.10">
    <property type="entry name" value="Periplasmic binding protein-like II"/>
    <property type="match status" value="2"/>
</dbReference>
<protein>
    <submittedName>
        <fullName evidence="7">Polar amino acid transport system substrate-binding protein</fullName>
    </submittedName>
</protein>
<keyword evidence="2" id="KW-0813">Transport</keyword>
<comment type="similarity">
    <text evidence="1 4">Belongs to the bacterial solute-binding protein 3 family.</text>
</comment>
<evidence type="ECO:0000256" key="4">
    <source>
        <dbReference type="RuleBase" id="RU003744"/>
    </source>
</evidence>
<sequence length="266" mass="29584">MKKVGWLCLAGLAMSASVWAADDWDKIQEKKQIVIGVRDSSPPFGFFDKSKGSVSGYDIEFAQLVAKKLNLTPVFKTVDPADRMPALKDGRVDVLFATFAKTKEREKEVEYSLGYFVSTQKIVAKKGKFHDLLQLDSMTVCVPKGTTNAKYLQDLSQKVQIKQLEDYAEVFKALSEGKCEFASGPEPTLLGNINKMANKADFEVPDVPLAAEVYAVGMRKGQKRLQQQINEALVDAEKSGEAAKIYDNWFGPKSPVPLMRTFKITQ</sequence>
<name>A0A840MF20_9PROT</name>
<evidence type="ECO:0000313" key="8">
    <source>
        <dbReference type="Proteomes" id="UP000575898"/>
    </source>
</evidence>
<dbReference type="GO" id="GO:0005576">
    <property type="term" value="C:extracellular region"/>
    <property type="evidence" value="ECO:0007669"/>
    <property type="project" value="TreeGrafter"/>
</dbReference>